<dbReference type="Pfam" id="PF05004">
    <property type="entry name" value="IFRD"/>
    <property type="match status" value="1"/>
</dbReference>
<dbReference type="AlphaFoldDB" id="A0AAJ0FQ98"/>
<organism evidence="4 5">
    <name type="scientific">Phialemonium atrogriseum</name>
    <dbReference type="NCBI Taxonomy" id="1093897"/>
    <lineage>
        <taxon>Eukaryota</taxon>
        <taxon>Fungi</taxon>
        <taxon>Dikarya</taxon>
        <taxon>Ascomycota</taxon>
        <taxon>Pezizomycotina</taxon>
        <taxon>Sordariomycetes</taxon>
        <taxon>Sordariomycetidae</taxon>
        <taxon>Cephalothecales</taxon>
        <taxon>Cephalothecaceae</taxon>
        <taxon>Phialemonium</taxon>
    </lineage>
</organism>
<comment type="similarity">
    <text evidence="1">Belongs to the IFRD family.</text>
</comment>
<protein>
    <submittedName>
        <fullName evidence="4">Interferon-related developmental regulator-domain-containing protein</fullName>
    </submittedName>
</protein>
<feature type="compositionally biased region" description="Acidic residues" evidence="2">
    <location>
        <begin position="55"/>
        <end position="67"/>
    </location>
</feature>
<dbReference type="InterPro" id="IPR016024">
    <property type="entry name" value="ARM-type_fold"/>
</dbReference>
<reference evidence="4" key="1">
    <citation type="submission" date="2023-06" db="EMBL/GenBank/DDBJ databases">
        <title>Genome-scale phylogeny and comparative genomics of the fungal order Sordariales.</title>
        <authorList>
            <consortium name="Lawrence Berkeley National Laboratory"/>
            <person name="Hensen N."/>
            <person name="Bonometti L."/>
            <person name="Westerberg I."/>
            <person name="Brannstrom I.O."/>
            <person name="Guillou S."/>
            <person name="Cros-Aarteil S."/>
            <person name="Calhoun S."/>
            <person name="Haridas S."/>
            <person name="Kuo A."/>
            <person name="Mondo S."/>
            <person name="Pangilinan J."/>
            <person name="Riley R."/>
            <person name="Labutti K."/>
            <person name="Andreopoulos B."/>
            <person name="Lipzen A."/>
            <person name="Chen C."/>
            <person name="Yanf M."/>
            <person name="Daum C."/>
            <person name="Ng V."/>
            <person name="Clum A."/>
            <person name="Steindorff A."/>
            <person name="Ohm R."/>
            <person name="Martin F."/>
            <person name="Silar P."/>
            <person name="Natvig D."/>
            <person name="Lalanne C."/>
            <person name="Gautier V."/>
            <person name="Ament-Velasquez S.L."/>
            <person name="Kruys A."/>
            <person name="Hutchinson M.I."/>
            <person name="Powell A.J."/>
            <person name="Barry K."/>
            <person name="Miller A.N."/>
            <person name="Grigoriev I.V."/>
            <person name="Debuchy R."/>
            <person name="Gladieux P."/>
            <person name="Thoren M.H."/>
            <person name="Johannesson H."/>
        </authorList>
    </citation>
    <scope>NUCLEOTIDE SEQUENCE</scope>
    <source>
        <strain evidence="4">8032-3</strain>
    </source>
</reference>
<dbReference type="RefSeq" id="XP_060287286.1">
    <property type="nucleotide sequence ID" value="XM_060422832.1"/>
</dbReference>
<feature type="compositionally biased region" description="Polar residues" evidence="2">
    <location>
        <begin position="32"/>
        <end position="48"/>
    </location>
</feature>
<dbReference type="PANTHER" id="PTHR12354">
    <property type="entry name" value="INTERFERON-RELATED DEVELOPMENTAL REGULATOR"/>
    <property type="match status" value="1"/>
</dbReference>
<evidence type="ECO:0000313" key="4">
    <source>
        <dbReference type="EMBL" id="KAK1771073.1"/>
    </source>
</evidence>
<dbReference type="InterPro" id="IPR039777">
    <property type="entry name" value="IFRD"/>
</dbReference>
<evidence type="ECO:0000259" key="3">
    <source>
        <dbReference type="Pfam" id="PF05004"/>
    </source>
</evidence>
<feature type="compositionally biased region" description="Basic and acidic residues" evidence="2">
    <location>
        <begin position="68"/>
        <end position="80"/>
    </location>
</feature>
<evidence type="ECO:0000256" key="1">
    <source>
        <dbReference type="ARBA" id="ARBA00008828"/>
    </source>
</evidence>
<accession>A0AAJ0FQ98</accession>
<feature type="region of interest" description="Disordered" evidence="2">
    <location>
        <begin position="351"/>
        <end position="371"/>
    </location>
</feature>
<keyword evidence="5" id="KW-1185">Reference proteome</keyword>
<evidence type="ECO:0000313" key="5">
    <source>
        <dbReference type="Proteomes" id="UP001244011"/>
    </source>
</evidence>
<feature type="region of interest" description="Disordered" evidence="2">
    <location>
        <begin position="1"/>
        <end position="85"/>
    </location>
</feature>
<dbReference type="GeneID" id="85306019"/>
<dbReference type="PANTHER" id="PTHR12354:SF1">
    <property type="entry name" value="INTERFERON-RELATED DEVELOPMENTAL REGULATOR 1"/>
    <property type="match status" value="1"/>
</dbReference>
<dbReference type="Proteomes" id="UP001244011">
    <property type="component" value="Unassembled WGS sequence"/>
</dbReference>
<dbReference type="Gene3D" id="1.25.10.10">
    <property type="entry name" value="Leucine-rich Repeat Variant"/>
    <property type="match status" value="1"/>
</dbReference>
<evidence type="ECO:0000256" key="2">
    <source>
        <dbReference type="SAM" id="MobiDB-lite"/>
    </source>
</evidence>
<dbReference type="EMBL" id="MU838999">
    <property type="protein sequence ID" value="KAK1771073.1"/>
    <property type="molecule type" value="Genomic_DNA"/>
</dbReference>
<proteinExistence type="inferred from homology"/>
<dbReference type="InterPro" id="IPR011989">
    <property type="entry name" value="ARM-like"/>
</dbReference>
<name>A0AAJ0FQ98_9PEZI</name>
<gene>
    <name evidence="4" type="ORF">QBC33DRAFT_229466</name>
</gene>
<feature type="domain" description="Interferon-related developmental regulator N-terminal" evidence="3">
    <location>
        <begin position="61"/>
        <end position="347"/>
    </location>
</feature>
<dbReference type="SUPFAM" id="SSF48371">
    <property type="entry name" value="ARM repeat"/>
    <property type="match status" value="1"/>
</dbReference>
<comment type="caution">
    <text evidence="4">The sequence shown here is derived from an EMBL/GenBank/DDBJ whole genome shotgun (WGS) entry which is preliminary data.</text>
</comment>
<dbReference type="InterPro" id="IPR007701">
    <property type="entry name" value="Interferon-rel_develop_reg_N"/>
</dbReference>
<sequence length="471" mass="51872">MRDLRKKILLESGKTLSRKARTKQGLADYTPAHSSNNSRATSQTSSRAPSRYASEEEDGASDSEDDDASTRSDDPLDSDHGTAWTERLQSRVDELKTRKRSVQDREDTLIGYIELLRRHFVPEEYMSDYISDIIPALLRGVTAGGSTGERLLAVRAITVTALTYPSETVFDHVFQTLKGLCQDEEEEKVKVEAIHALSISVLYGGGSTTDYDDVLDFFMTIVESDGVAAEAEDSGPVVTAALQAWALVATYVEDLTEQSEQAMDVFMEQLDSTDVSVQTSAGSNIALLFEAARDYEEETGTPMNLQYDHHKISARMSEAVRMSPKSVSRKDRKHLRSSFLSISTSLERGLGPGYSTAGRGGVNPHTGGRKMDGASEFQEFGYREKVRVHDQFITIDTWALQTRVQALKTHLRSGFGVHFLENPLVQEMLESAQVQQVLGPGAAKRLRNAGESLPEESDEPVKDSTEGTGDA</sequence>
<feature type="region of interest" description="Disordered" evidence="2">
    <location>
        <begin position="442"/>
        <end position="471"/>
    </location>
</feature>